<gene>
    <name evidence="6" type="ORF">N7452_010692</name>
</gene>
<dbReference type="GO" id="GO:0005829">
    <property type="term" value="C:cytosol"/>
    <property type="evidence" value="ECO:0007669"/>
    <property type="project" value="TreeGrafter"/>
</dbReference>
<reference evidence="6" key="2">
    <citation type="journal article" date="2023" name="IMA Fungus">
        <title>Comparative genomic study of the Penicillium genus elucidates a diverse pangenome and 15 lateral gene transfer events.</title>
        <authorList>
            <person name="Petersen C."/>
            <person name="Sorensen T."/>
            <person name="Nielsen M.R."/>
            <person name="Sondergaard T.E."/>
            <person name="Sorensen J.L."/>
            <person name="Fitzpatrick D.A."/>
            <person name="Frisvad J.C."/>
            <person name="Nielsen K.L."/>
        </authorList>
    </citation>
    <scope>NUCLEOTIDE SEQUENCE</scope>
    <source>
        <strain evidence="6">IBT 35673</strain>
    </source>
</reference>
<dbReference type="InterPro" id="IPR036736">
    <property type="entry name" value="ACP-like_sf"/>
</dbReference>
<sequence length="80" mass="9297">MTTIEHRVKKIVAEVLGIEEKDVHDESWLDDDLGADSTDLEEIRMKIEDEFGDIKDEEAELMRSVQHFIYYARGQASKNN</sequence>
<dbReference type="SUPFAM" id="SSF47336">
    <property type="entry name" value="ACP-like"/>
    <property type="match status" value="1"/>
</dbReference>
<evidence type="ECO:0000256" key="3">
    <source>
        <dbReference type="ARBA" id="ARBA00022553"/>
    </source>
</evidence>
<name>A0A9W9Q2N5_PENBR</name>
<dbReference type="Gene3D" id="1.10.1200.10">
    <property type="entry name" value="ACP-like"/>
    <property type="match status" value="1"/>
</dbReference>
<evidence type="ECO:0000256" key="4">
    <source>
        <dbReference type="RuleBase" id="RU000722"/>
    </source>
</evidence>
<dbReference type="Proteomes" id="UP001147695">
    <property type="component" value="Unassembled WGS sequence"/>
</dbReference>
<keyword evidence="4" id="KW-0276">Fatty acid metabolism</keyword>
<dbReference type="AlphaFoldDB" id="A0A9W9Q2N5"/>
<comment type="caution">
    <text evidence="6">The sequence shown here is derived from an EMBL/GenBank/DDBJ whole genome shotgun (WGS) entry which is preliminary data.</text>
</comment>
<dbReference type="InterPro" id="IPR009081">
    <property type="entry name" value="PP-bd_ACP"/>
</dbReference>
<keyword evidence="3" id="KW-0597">Phosphoprotein</keyword>
<keyword evidence="2 4" id="KW-0596">Phosphopantetheine</keyword>
<dbReference type="InterPro" id="IPR003231">
    <property type="entry name" value="ACP"/>
</dbReference>
<dbReference type="GO" id="GO:0009245">
    <property type="term" value="P:lipid A biosynthetic process"/>
    <property type="evidence" value="ECO:0007669"/>
    <property type="project" value="TreeGrafter"/>
</dbReference>
<dbReference type="PANTHER" id="PTHR20863">
    <property type="entry name" value="ACYL CARRIER PROTEIN"/>
    <property type="match status" value="1"/>
</dbReference>
<dbReference type="Pfam" id="PF00550">
    <property type="entry name" value="PP-binding"/>
    <property type="match status" value="1"/>
</dbReference>
<keyword evidence="4" id="KW-0275">Fatty acid biosynthesis</keyword>
<keyword evidence="4" id="KW-0444">Lipid biosynthesis</keyword>
<evidence type="ECO:0000313" key="7">
    <source>
        <dbReference type="Proteomes" id="UP001147695"/>
    </source>
</evidence>
<comment type="function">
    <text evidence="4">Carrier of the growing fatty acid chain in fatty acid biosynthesis.</text>
</comment>
<dbReference type="HAMAP" id="MF_01217">
    <property type="entry name" value="Acyl_carrier"/>
    <property type="match status" value="1"/>
</dbReference>
<evidence type="ECO:0000259" key="5">
    <source>
        <dbReference type="PROSITE" id="PS50075"/>
    </source>
</evidence>
<dbReference type="PROSITE" id="PS50075">
    <property type="entry name" value="CARRIER"/>
    <property type="match status" value="1"/>
</dbReference>
<dbReference type="EMBL" id="JAPZBQ010000006">
    <property type="protein sequence ID" value="KAJ5322403.1"/>
    <property type="molecule type" value="Genomic_DNA"/>
</dbReference>
<protein>
    <recommendedName>
        <fullName evidence="4">Acyl carrier protein</fullName>
    </recommendedName>
</protein>
<evidence type="ECO:0000256" key="2">
    <source>
        <dbReference type="ARBA" id="ARBA00022450"/>
    </source>
</evidence>
<dbReference type="GO" id="GO:0016020">
    <property type="term" value="C:membrane"/>
    <property type="evidence" value="ECO:0007669"/>
    <property type="project" value="GOC"/>
</dbReference>
<dbReference type="PANTHER" id="PTHR20863:SF76">
    <property type="entry name" value="CARRIER DOMAIN-CONTAINING PROTEIN"/>
    <property type="match status" value="1"/>
</dbReference>
<reference evidence="6" key="1">
    <citation type="submission" date="2022-12" db="EMBL/GenBank/DDBJ databases">
        <authorList>
            <person name="Petersen C."/>
        </authorList>
    </citation>
    <scope>NUCLEOTIDE SEQUENCE</scope>
    <source>
        <strain evidence="6">IBT 35673</strain>
    </source>
</reference>
<proteinExistence type="inferred from homology"/>
<dbReference type="GO" id="GO:0000035">
    <property type="term" value="F:acyl binding"/>
    <property type="evidence" value="ECO:0007669"/>
    <property type="project" value="TreeGrafter"/>
</dbReference>
<organism evidence="6 7">
    <name type="scientific">Penicillium brevicompactum</name>
    <dbReference type="NCBI Taxonomy" id="5074"/>
    <lineage>
        <taxon>Eukaryota</taxon>
        <taxon>Fungi</taxon>
        <taxon>Dikarya</taxon>
        <taxon>Ascomycota</taxon>
        <taxon>Pezizomycotina</taxon>
        <taxon>Eurotiomycetes</taxon>
        <taxon>Eurotiomycetidae</taxon>
        <taxon>Eurotiales</taxon>
        <taxon>Aspergillaceae</taxon>
        <taxon>Penicillium</taxon>
    </lineage>
</organism>
<accession>A0A9W9Q2N5</accession>
<feature type="domain" description="Carrier" evidence="5">
    <location>
        <begin position="1"/>
        <end position="76"/>
    </location>
</feature>
<comment type="similarity">
    <text evidence="1">Belongs to the acyl carrier protein (ACP) family.</text>
</comment>
<dbReference type="GO" id="GO:0044550">
    <property type="term" value="P:secondary metabolite biosynthetic process"/>
    <property type="evidence" value="ECO:0007669"/>
    <property type="project" value="UniProtKB-ARBA"/>
</dbReference>
<dbReference type="GO" id="GO:0000036">
    <property type="term" value="F:acyl carrier activity"/>
    <property type="evidence" value="ECO:0007669"/>
    <property type="project" value="TreeGrafter"/>
</dbReference>
<keyword evidence="4" id="KW-0443">Lipid metabolism</keyword>
<evidence type="ECO:0000313" key="6">
    <source>
        <dbReference type="EMBL" id="KAJ5322403.1"/>
    </source>
</evidence>
<evidence type="ECO:0000256" key="1">
    <source>
        <dbReference type="ARBA" id="ARBA00010930"/>
    </source>
</evidence>